<feature type="signal peptide" evidence="1">
    <location>
        <begin position="1"/>
        <end position="42"/>
    </location>
</feature>
<evidence type="ECO:0000256" key="1">
    <source>
        <dbReference type="SAM" id="SignalP"/>
    </source>
</evidence>
<keyword evidence="1" id="KW-0732">Signal</keyword>
<organism evidence="2 3">
    <name type="scientific">Polarella glacialis</name>
    <name type="common">Dinoflagellate</name>
    <dbReference type="NCBI Taxonomy" id="89957"/>
    <lineage>
        <taxon>Eukaryota</taxon>
        <taxon>Sar</taxon>
        <taxon>Alveolata</taxon>
        <taxon>Dinophyceae</taxon>
        <taxon>Suessiales</taxon>
        <taxon>Suessiaceae</taxon>
        <taxon>Polarella</taxon>
    </lineage>
</organism>
<dbReference type="EMBL" id="CAJNNV010030896">
    <property type="protein sequence ID" value="CAE8634083.1"/>
    <property type="molecule type" value="Genomic_DNA"/>
</dbReference>
<keyword evidence="3" id="KW-1185">Reference proteome</keyword>
<evidence type="ECO:0000313" key="2">
    <source>
        <dbReference type="EMBL" id="CAE8634083.1"/>
    </source>
</evidence>
<dbReference type="AlphaFoldDB" id="A0A813H8S8"/>
<evidence type="ECO:0000313" key="3">
    <source>
        <dbReference type="Proteomes" id="UP000654075"/>
    </source>
</evidence>
<gene>
    <name evidence="2" type="ORF">PGLA1383_LOCUS49756</name>
</gene>
<protein>
    <submittedName>
        <fullName evidence="2">Uncharacterized protein</fullName>
    </submittedName>
</protein>
<reference evidence="2" key="1">
    <citation type="submission" date="2021-02" db="EMBL/GenBank/DDBJ databases">
        <authorList>
            <person name="Dougan E. K."/>
            <person name="Rhodes N."/>
            <person name="Thang M."/>
            <person name="Chan C."/>
        </authorList>
    </citation>
    <scope>NUCLEOTIDE SEQUENCE</scope>
</reference>
<name>A0A813H8S8_POLGL</name>
<sequence>MESVWKSTRAGALRKMSARSWGPLIWWCRGLLSLTAWPSSAGRGVFTDLSTHSFWIGSPGAGSNLFKLEFQDGGMGVWPPDQQVIEAAKQWMLHCHFGTVGGPERVAKMPCRASCFE</sequence>
<dbReference type="Proteomes" id="UP000654075">
    <property type="component" value="Unassembled WGS sequence"/>
</dbReference>
<proteinExistence type="predicted"/>
<comment type="caution">
    <text evidence="2">The sequence shown here is derived from an EMBL/GenBank/DDBJ whole genome shotgun (WGS) entry which is preliminary data.</text>
</comment>
<accession>A0A813H8S8</accession>
<feature type="chain" id="PRO_5032505899" evidence="1">
    <location>
        <begin position="43"/>
        <end position="117"/>
    </location>
</feature>